<comment type="caution">
    <text evidence="4">The sequence shown here is derived from an EMBL/GenBank/DDBJ whole genome shotgun (WGS) entry which is preliminary data.</text>
</comment>
<feature type="transmembrane region" description="Helical" evidence="3">
    <location>
        <begin position="214"/>
        <end position="244"/>
    </location>
</feature>
<feature type="transmembrane region" description="Helical" evidence="3">
    <location>
        <begin position="116"/>
        <end position="134"/>
    </location>
</feature>
<organism evidence="4 5">
    <name type="scientific">Compostibacter hankyongensis</name>
    <dbReference type="NCBI Taxonomy" id="1007089"/>
    <lineage>
        <taxon>Bacteria</taxon>
        <taxon>Pseudomonadati</taxon>
        <taxon>Bacteroidota</taxon>
        <taxon>Chitinophagia</taxon>
        <taxon>Chitinophagales</taxon>
        <taxon>Chitinophagaceae</taxon>
        <taxon>Compostibacter</taxon>
    </lineage>
</organism>
<keyword evidence="1 2" id="KW-0808">Transferase</keyword>
<evidence type="ECO:0000256" key="1">
    <source>
        <dbReference type="ARBA" id="ARBA00022679"/>
    </source>
</evidence>
<dbReference type="Proteomes" id="UP001501207">
    <property type="component" value="Unassembled WGS sequence"/>
</dbReference>
<keyword evidence="3" id="KW-0812">Transmembrane</keyword>
<dbReference type="InterPro" id="IPR000462">
    <property type="entry name" value="CDP-OH_P_trans"/>
</dbReference>
<name>A0ABP8FFJ0_9BACT</name>
<feature type="transmembrane region" description="Helical" evidence="3">
    <location>
        <begin position="179"/>
        <end position="202"/>
    </location>
</feature>
<dbReference type="PROSITE" id="PS00379">
    <property type="entry name" value="CDP_ALCOHOL_P_TRANSF"/>
    <property type="match status" value="1"/>
</dbReference>
<dbReference type="Gene3D" id="1.20.120.1760">
    <property type="match status" value="1"/>
</dbReference>
<keyword evidence="3" id="KW-0472">Membrane</keyword>
<evidence type="ECO:0000313" key="5">
    <source>
        <dbReference type="Proteomes" id="UP001501207"/>
    </source>
</evidence>
<feature type="transmembrane region" description="Helical" evidence="3">
    <location>
        <begin position="7"/>
        <end position="30"/>
    </location>
</feature>
<sequence>MKQLPNILTLANLFCGALALVFILQSPGFIASYNGEDYMITVPPPICQAVVLIGIAAVFDFFDGLAARLLKVQSPMGRELDSLADVVTFGVAPGMILYQLLRSAYMMQPGAMEVSLVNVAVALLLPCFAAYRLARFNLDERQTQHFIGVPTPAVGLLVASFPLILLYNSAGLAPWLQRVWVLYALIALLCFLMVCNLPFFSLKLKRLSWKENRLRYLFLLLTLLAIPLLKWAAVPFAFALYVALSLGKHFFSPGPE</sequence>
<proteinExistence type="inferred from homology"/>
<dbReference type="RefSeq" id="WP_344974867.1">
    <property type="nucleotide sequence ID" value="NZ_BAABFN010000001.1"/>
</dbReference>
<evidence type="ECO:0000256" key="2">
    <source>
        <dbReference type="RuleBase" id="RU003750"/>
    </source>
</evidence>
<keyword evidence="3" id="KW-1133">Transmembrane helix</keyword>
<dbReference type="InterPro" id="IPR048254">
    <property type="entry name" value="CDP_ALCOHOL_P_TRANSF_CS"/>
</dbReference>
<keyword evidence="5" id="KW-1185">Reference proteome</keyword>
<gene>
    <name evidence="4" type="ORF">GCM10023143_05170</name>
</gene>
<dbReference type="Pfam" id="PF01066">
    <property type="entry name" value="CDP-OH_P_transf"/>
    <property type="match status" value="1"/>
</dbReference>
<feature type="transmembrane region" description="Helical" evidence="3">
    <location>
        <begin position="50"/>
        <end position="70"/>
    </location>
</feature>
<accession>A0ABP8FFJ0</accession>
<reference evidence="5" key="1">
    <citation type="journal article" date="2019" name="Int. J. Syst. Evol. Microbiol.">
        <title>The Global Catalogue of Microorganisms (GCM) 10K type strain sequencing project: providing services to taxonomists for standard genome sequencing and annotation.</title>
        <authorList>
            <consortium name="The Broad Institute Genomics Platform"/>
            <consortium name="The Broad Institute Genome Sequencing Center for Infectious Disease"/>
            <person name="Wu L."/>
            <person name="Ma J."/>
        </authorList>
    </citation>
    <scope>NUCLEOTIDE SEQUENCE [LARGE SCALE GENOMIC DNA]</scope>
    <source>
        <strain evidence="5">JCM 17664</strain>
    </source>
</reference>
<dbReference type="EMBL" id="BAABFN010000001">
    <property type="protein sequence ID" value="GAA4302592.1"/>
    <property type="molecule type" value="Genomic_DNA"/>
</dbReference>
<evidence type="ECO:0000313" key="4">
    <source>
        <dbReference type="EMBL" id="GAA4302592.1"/>
    </source>
</evidence>
<feature type="transmembrane region" description="Helical" evidence="3">
    <location>
        <begin position="146"/>
        <end position="167"/>
    </location>
</feature>
<evidence type="ECO:0000256" key="3">
    <source>
        <dbReference type="SAM" id="Phobius"/>
    </source>
</evidence>
<protein>
    <submittedName>
        <fullName evidence="4">CDP-alcohol phosphatidyltransferase family protein</fullName>
    </submittedName>
</protein>
<feature type="transmembrane region" description="Helical" evidence="3">
    <location>
        <begin position="82"/>
        <end position="101"/>
    </location>
</feature>
<dbReference type="InterPro" id="IPR043130">
    <property type="entry name" value="CDP-OH_PTrfase_TM_dom"/>
</dbReference>
<comment type="similarity">
    <text evidence="2">Belongs to the CDP-alcohol phosphatidyltransferase class-I family.</text>
</comment>